<evidence type="ECO:0000256" key="1">
    <source>
        <dbReference type="SAM" id="SignalP"/>
    </source>
</evidence>
<feature type="signal peptide" evidence="1">
    <location>
        <begin position="1"/>
        <end position="23"/>
    </location>
</feature>
<evidence type="ECO:0008006" key="4">
    <source>
        <dbReference type="Google" id="ProtNLM"/>
    </source>
</evidence>
<protein>
    <recommendedName>
        <fullName evidence="4">Secreted protein</fullName>
    </recommendedName>
</protein>
<keyword evidence="3" id="KW-1185">Reference proteome</keyword>
<organism evidence="2 3">
    <name type="scientific">Geojedonia litorea</name>
    <dbReference type="NCBI Taxonomy" id="1268269"/>
    <lineage>
        <taxon>Bacteria</taxon>
        <taxon>Pseudomonadati</taxon>
        <taxon>Bacteroidota</taxon>
        <taxon>Flavobacteriia</taxon>
        <taxon>Flavobacteriales</taxon>
        <taxon>Flavobacteriaceae</taxon>
        <taxon>Geojedonia</taxon>
    </lineage>
</organism>
<name>A0ABV9N5U0_9FLAO</name>
<dbReference type="RefSeq" id="WP_387965212.1">
    <property type="nucleotide sequence ID" value="NZ_JBHSGP010000023.1"/>
</dbReference>
<evidence type="ECO:0000313" key="3">
    <source>
        <dbReference type="Proteomes" id="UP001595953"/>
    </source>
</evidence>
<gene>
    <name evidence="2" type="ORF">ACFO5O_14880</name>
</gene>
<comment type="caution">
    <text evidence="2">The sequence shown here is derived from an EMBL/GenBank/DDBJ whole genome shotgun (WGS) entry which is preliminary data.</text>
</comment>
<proteinExistence type="predicted"/>
<reference evidence="3" key="1">
    <citation type="journal article" date="2019" name="Int. J. Syst. Evol. Microbiol.">
        <title>The Global Catalogue of Microorganisms (GCM) 10K type strain sequencing project: providing services to taxonomists for standard genome sequencing and annotation.</title>
        <authorList>
            <consortium name="The Broad Institute Genomics Platform"/>
            <consortium name="The Broad Institute Genome Sequencing Center for Infectious Disease"/>
            <person name="Wu L."/>
            <person name="Ma J."/>
        </authorList>
    </citation>
    <scope>NUCLEOTIDE SEQUENCE [LARGE SCALE GENOMIC DNA]</scope>
    <source>
        <strain evidence="3">CCUG 63682</strain>
    </source>
</reference>
<dbReference type="Proteomes" id="UP001595953">
    <property type="component" value="Unassembled WGS sequence"/>
</dbReference>
<sequence>MKTLKSIVLFAILLCFGFNVSLAQQRYQVHVDEVKPSMAAEYEQISKEFIEACKKHKPETSWITAVTSDLRYMSVTPMENFADLDKNIYEGMAKAMGDDFGKLFERFNKCYDSHYDYVLNLSESLTYMPDGISQTQEGKNNRRYYFIHHTPENGKNLYDAIKAVKELFASKNSKMYYRVYHSGFGSKDNFFLVAVSSKDDVDHAQMSKANDALLGEEAGKVFGNMMKYASKFEEFSGSVRPDLGYSGN</sequence>
<accession>A0ABV9N5U0</accession>
<feature type="chain" id="PRO_5045456549" description="Secreted protein" evidence="1">
    <location>
        <begin position="24"/>
        <end position="248"/>
    </location>
</feature>
<evidence type="ECO:0000313" key="2">
    <source>
        <dbReference type="EMBL" id="MFC4723612.1"/>
    </source>
</evidence>
<keyword evidence="1" id="KW-0732">Signal</keyword>
<dbReference type="EMBL" id="JBHSGP010000023">
    <property type="protein sequence ID" value="MFC4723612.1"/>
    <property type="molecule type" value="Genomic_DNA"/>
</dbReference>